<reference evidence="1 2" key="1">
    <citation type="journal article" date="2021" name="Sci. Rep.">
        <title>Chromosome anchoring in Senegalese sole (Solea senegalensis) reveals sex-associated markers and genome rearrangements in flatfish.</title>
        <authorList>
            <person name="Guerrero-Cozar I."/>
            <person name="Gomez-Garrido J."/>
            <person name="Berbel C."/>
            <person name="Martinez-Blanch J.F."/>
            <person name="Alioto T."/>
            <person name="Claros M.G."/>
            <person name="Gagnaire P.A."/>
            <person name="Manchado M."/>
        </authorList>
    </citation>
    <scope>NUCLEOTIDE SEQUENCE [LARGE SCALE GENOMIC DNA]</scope>
    <source>
        <strain evidence="1">Sse05_10M</strain>
    </source>
</reference>
<evidence type="ECO:0000313" key="2">
    <source>
        <dbReference type="Proteomes" id="UP000693946"/>
    </source>
</evidence>
<comment type="caution">
    <text evidence="1">The sequence shown here is derived from an EMBL/GenBank/DDBJ whole genome shotgun (WGS) entry which is preliminary data.</text>
</comment>
<keyword evidence="2" id="KW-1185">Reference proteome</keyword>
<proteinExistence type="predicted"/>
<protein>
    <submittedName>
        <fullName evidence="1">Uncharacterized protein</fullName>
    </submittedName>
</protein>
<dbReference type="EMBL" id="JAGKHQ010000011">
    <property type="protein sequence ID" value="KAG7505547.1"/>
    <property type="molecule type" value="Genomic_DNA"/>
</dbReference>
<name>A0AAV6RNE4_SOLSE</name>
<dbReference type="Proteomes" id="UP000693946">
    <property type="component" value="Linkage Group LG19"/>
</dbReference>
<evidence type="ECO:0000313" key="1">
    <source>
        <dbReference type="EMBL" id="KAG7505547.1"/>
    </source>
</evidence>
<dbReference type="AlphaFoldDB" id="A0AAV6RNE4"/>
<accession>A0AAV6RNE4</accession>
<sequence length="85" mass="9754">MEEELTYVEKLMEAQEPRVVETSESPPAGLTLLCYKEIYVKNLPINLRETDFQQTTTKSWQQIKDVSTIVESFAQSYLTGSDMSD</sequence>
<organism evidence="1 2">
    <name type="scientific">Solea senegalensis</name>
    <name type="common">Senegalese sole</name>
    <dbReference type="NCBI Taxonomy" id="28829"/>
    <lineage>
        <taxon>Eukaryota</taxon>
        <taxon>Metazoa</taxon>
        <taxon>Chordata</taxon>
        <taxon>Craniata</taxon>
        <taxon>Vertebrata</taxon>
        <taxon>Euteleostomi</taxon>
        <taxon>Actinopterygii</taxon>
        <taxon>Neopterygii</taxon>
        <taxon>Teleostei</taxon>
        <taxon>Neoteleostei</taxon>
        <taxon>Acanthomorphata</taxon>
        <taxon>Carangaria</taxon>
        <taxon>Pleuronectiformes</taxon>
        <taxon>Pleuronectoidei</taxon>
        <taxon>Soleidae</taxon>
        <taxon>Solea</taxon>
    </lineage>
</organism>
<gene>
    <name evidence="1" type="ORF">JOB18_034390</name>
</gene>